<dbReference type="EMBL" id="CAJOAY010008334">
    <property type="protein sequence ID" value="CAF4184593.1"/>
    <property type="molecule type" value="Genomic_DNA"/>
</dbReference>
<organism evidence="1 2">
    <name type="scientific">Adineta steineri</name>
    <dbReference type="NCBI Taxonomy" id="433720"/>
    <lineage>
        <taxon>Eukaryota</taxon>
        <taxon>Metazoa</taxon>
        <taxon>Spiralia</taxon>
        <taxon>Gnathifera</taxon>
        <taxon>Rotifera</taxon>
        <taxon>Eurotatoria</taxon>
        <taxon>Bdelloidea</taxon>
        <taxon>Adinetida</taxon>
        <taxon>Adinetidae</taxon>
        <taxon>Adineta</taxon>
    </lineage>
</organism>
<dbReference type="Gene3D" id="2.40.128.20">
    <property type="match status" value="1"/>
</dbReference>
<comment type="caution">
    <text evidence="1">The sequence shown here is derived from an EMBL/GenBank/DDBJ whole genome shotgun (WGS) entry which is preliminary data.</text>
</comment>
<evidence type="ECO:0000313" key="2">
    <source>
        <dbReference type="Proteomes" id="UP000663881"/>
    </source>
</evidence>
<proteinExistence type="predicted"/>
<evidence type="ECO:0000313" key="1">
    <source>
        <dbReference type="EMBL" id="CAF4184593.1"/>
    </source>
</evidence>
<accession>A0A820A6A6</accession>
<name>A0A820A6A6_9BILA</name>
<dbReference type="SUPFAM" id="SSF50814">
    <property type="entry name" value="Lipocalins"/>
    <property type="match status" value="1"/>
</dbReference>
<dbReference type="Proteomes" id="UP000663881">
    <property type="component" value="Unassembled WGS sequence"/>
</dbReference>
<dbReference type="GO" id="GO:0008289">
    <property type="term" value="F:lipid binding"/>
    <property type="evidence" value="ECO:0007669"/>
    <property type="project" value="UniProtKB-KW"/>
</dbReference>
<gene>
    <name evidence="1" type="ORF">OKA104_LOCUS40075</name>
</gene>
<protein>
    <submittedName>
        <fullName evidence="1">Uncharacterized protein</fullName>
    </submittedName>
</protein>
<reference evidence="1" key="1">
    <citation type="submission" date="2021-02" db="EMBL/GenBank/DDBJ databases">
        <authorList>
            <person name="Nowell W R."/>
        </authorList>
    </citation>
    <scope>NUCLEOTIDE SEQUENCE</scope>
</reference>
<dbReference type="AlphaFoldDB" id="A0A820A6A6"/>
<dbReference type="InterPro" id="IPR012674">
    <property type="entry name" value="Calycin"/>
</dbReference>
<feature type="non-terminal residue" evidence="1">
    <location>
        <position position="55"/>
    </location>
</feature>
<sequence>MASNSSIEALKGTWDYVNGDDIGDFLKEIGVGMVGRLAAKGIKPRLVITETDGIW</sequence>